<dbReference type="Proteomes" id="UP000054284">
    <property type="component" value="Unassembled WGS sequence"/>
</dbReference>
<accession>W7KNQ8</accession>
<evidence type="ECO:0000313" key="2">
    <source>
        <dbReference type="EMBL" id="KJR78458.1"/>
    </source>
</evidence>
<evidence type="ECO:0000313" key="1">
    <source>
        <dbReference type="EMBL" id="EWG07693.1"/>
    </source>
</evidence>
<proteinExistence type="predicted"/>
<dbReference type="EMBL" id="JZWS01000100">
    <property type="protein sequence ID" value="KJR78458.1"/>
    <property type="molecule type" value="Genomic_DNA"/>
</dbReference>
<gene>
    <name evidence="1" type="ORF">ASUL_04274</name>
    <name evidence="2" type="ORF">TQ35_07170</name>
</gene>
<dbReference type="EMBL" id="ASRH01000003">
    <property type="protein sequence ID" value="EWG07693.1"/>
    <property type="molecule type" value="Genomic_DNA"/>
</dbReference>
<keyword evidence="4" id="KW-1185">Reference proteome</keyword>
<dbReference type="AlphaFoldDB" id="W7KNQ8"/>
<reference evidence="2 3" key="2">
    <citation type="submission" date="2015-03" db="EMBL/GenBank/DDBJ databases">
        <title>Metagenome Sequencing of an Archaeal-Dominated Microbial Community from a Hot Spring at the Los Azufres Geothermal Field, Mexico.</title>
        <authorList>
            <person name="Servin-Garciduenas L.E."/>
            <person name="Martinez-Romero E."/>
        </authorList>
    </citation>
    <scope>NUCLEOTIDE SEQUENCE [LARGE SCALE GENOMIC DNA]</scope>
    <source>
        <strain evidence="2">AZ1-454</strain>
    </source>
</reference>
<comment type="caution">
    <text evidence="1">The sequence shown here is derived from an EMBL/GenBank/DDBJ whole genome shotgun (WGS) entry which is preliminary data.</text>
</comment>
<protein>
    <submittedName>
        <fullName evidence="1">Uncharacterized protein</fullName>
    </submittedName>
</protein>
<sequence length="118" mass="13484">MLGVGYGRNFQGKSPLLTSIAWRQPAEGFIVSNAFCTFIKCPKCKGEMKEYAHRQLRFVSRDCENSYVVVLRTFWDGILVLLTFGQMRTLEVLIPETLAWRRGSNVEGKEKSIHKALL</sequence>
<reference evidence="1 4" key="1">
    <citation type="journal article" date="2014" name="Genome Announc.">
        <title>Draft Genome Sequence of the Sulfolobales Archaeon AZ1, Obtained through Metagenomic Analysis of a Mexican Hot Spring.</title>
        <authorList>
            <person name="Servin-Garciduenas L.E."/>
            <person name="Martinez-Romero E."/>
        </authorList>
    </citation>
    <scope>NUCLEOTIDE SEQUENCE [LARGE SCALE GENOMIC DNA]</scope>
    <source>
        <strain evidence="1">AZ1-illumnia</strain>
    </source>
</reference>
<organism evidence="1 4">
    <name type="scientific">Candidatus Aramenus sulfurataquae</name>
    <dbReference type="NCBI Taxonomy" id="1326980"/>
    <lineage>
        <taxon>Archaea</taxon>
        <taxon>Thermoproteota</taxon>
        <taxon>Thermoprotei</taxon>
        <taxon>Sulfolobales</taxon>
        <taxon>Sulfolobaceae</taxon>
        <taxon>Candidatus Aramenus</taxon>
    </lineage>
</organism>
<evidence type="ECO:0000313" key="4">
    <source>
        <dbReference type="Proteomes" id="UP000054284"/>
    </source>
</evidence>
<evidence type="ECO:0000313" key="3">
    <source>
        <dbReference type="Proteomes" id="UP000053480"/>
    </source>
</evidence>
<name>W7KNQ8_9CREN</name>